<evidence type="ECO:0000259" key="12">
    <source>
        <dbReference type="SMART" id="SM01224"/>
    </source>
</evidence>
<feature type="domain" description="G protein gamma" evidence="12">
    <location>
        <begin position="7"/>
        <end position="76"/>
    </location>
</feature>
<dbReference type="GO" id="GO:0031681">
    <property type="term" value="F:G-protein beta-subunit binding"/>
    <property type="evidence" value="ECO:0007669"/>
    <property type="project" value="InterPro"/>
</dbReference>
<comment type="subcellular location">
    <subcellularLocation>
        <location evidence="1">Membrane</location>
        <topology evidence="1">Peripheral membrane protein</topology>
    </subcellularLocation>
</comment>
<evidence type="ECO:0000256" key="5">
    <source>
        <dbReference type="ARBA" id="ARBA00022481"/>
    </source>
</evidence>
<proteinExistence type="inferred from homology"/>
<evidence type="ECO:0000256" key="6">
    <source>
        <dbReference type="ARBA" id="ARBA00023136"/>
    </source>
</evidence>
<organism evidence="13 14">
    <name type="scientific">Dimargaris cristalligena</name>
    <dbReference type="NCBI Taxonomy" id="215637"/>
    <lineage>
        <taxon>Eukaryota</taxon>
        <taxon>Fungi</taxon>
        <taxon>Fungi incertae sedis</taxon>
        <taxon>Zoopagomycota</taxon>
        <taxon>Kickxellomycotina</taxon>
        <taxon>Dimargaritomycetes</taxon>
        <taxon>Dimargaritales</taxon>
        <taxon>Dimargaritaceae</taxon>
        <taxon>Dimargaris</taxon>
    </lineage>
</organism>
<dbReference type="SMART" id="SM00224">
    <property type="entry name" value="GGL"/>
    <property type="match status" value="1"/>
</dbReference>
<evidence type="ECO:0000259" key="11">
    <source>
        <dbReference type="SMART" id="SM00224"/>
    </source>
</evidence>
<dbReference type="GO" id="GO:0000750">
    <property type="term" value="P:pheromone-dependent signal transduction involved in conjugation with cellular fusion"/>
    <property type="evidence" value="ECO:0007669"/>
    <property type="project" value="InterPro"/>
</dbReference>
<evidence type="ECO:0000256" key="4">
    <source>
        <dbReference type="ARBA" id="ARBA00016111"/>
    </source>
</evidence>
<keyword evidence="5" id="KW-0488">Methylation</keyword>
<keyword evidence="8" id="KW-0807">Transducer</keyword>
<keyword evidence="7" id="KW-0564">Palmitate</keyword>
<reference evidence="14" key="1">
    <citation type="journal article" date="2018" name="Nat. Microbiol.">
        <title>Leveraging single-cell genomics to expand the fungal tree of life.</title>
        <authorList>
            <person name="Ahrendt S.R."/>
            <person name="Quandt C.A."/>
            <person name="Ciobanu D."/>
            <person name="Clum A."/>
            <person name="Salamov A."/>
            <person name="Andreopoulos B."/>
            <person name="Cheng J.F."/>
            <person name="Woyke T."/>
            <person name="Pelin A."/>
            <person name="Henrissat B."/>
            <person name="Reynolds N.K."/>
            <person name="Benny G.L."/>
            <person name="Smith M.E."/>
            <person name="James T.Y."/>
            <person name="Grigoriev I.V."/>
        </authorList>
    </citation>
    <scope>NUCLEOTIDE SEQUENCE [LARGE SCALE GENOMIC DNA]</scope>
    <source>
        <strain evidence="14">RSA 468</strain>
    </source>
</reference>
<dbReference type="AlphaFoldDB" id="A0A4P9ZR81"/>
<dbReference type="PANTHER" id="PTHR28189:SF1">
    <property type="entry name" value="GUANINE NUCLEOTIDE-BINDING PROTEIN SUBUNIT GAMMA"/>
    <property type="match status" value="1"/>
</dbReference>
<dbReference type="InterPro" id="IPR041848">
    <property type="entry name" value="Ste18_fungal"/>
</dbReference>
<dbReference type="Proteomes" id="UP000268162">
    <property type="component" value="Unassembled WGS sequence"/>
</dbReference>
<evidence type="ECO:0000313" key="13">
    <source>
        <dbReference type="EMBL" id="RKP35251.1"/>
    </source>
</evidence>
<dbReference type="PANTHER" id="PTHR28189">
    <property type="entry name" value="GUANINE NUCLEOTIDE-BINDING PROTEIN SUBUNIT GAMMA"/>
    <property type="match status" value="1"/>
</dbReference>
<keyword evidence="14" id="KW-1185">Reference proteome</keyword>
<dbReference type="SMART" id="SM01224">
    <property type="entry name" value="G_gamma"/>
    <property type="match status" value="1"/>
</dbReference>
<comment type="subunit">
    <text evidence="3">G proteins are composed of 3 units, alpha, beta and gamma.</text>
</comment>
<name>A0A4P9ZR81_9FUNG</name>
<protein>
    <recommendedName>
        <fullName evidence="4">Guanine nucleotide-binding protein subunit gamma</fullName>
    </recommendedName>
</protein>
<evidence type="ECO:0000256" key="10">
    <source>
        <dbReference type="ARBA" id="ARBA00023289"/>
    </source>
</evidence>
<evidence type="ECO:0000256" key="2">
    <source>
        <dbReference type="ARBA" id="ARBA00007431"/>
    </source>
</evidence>
<keyword evidence="6" id="KW-0472">Membrane</keyword>
<gene>
    <name evidence="13" type="ORF">BJ085DRAFT_24212</name>
</gene>
<dbReference type="InterPro" id="IPR036284">
    <property type="entry name" value="GGL_sf"/>
</dbReference>
<dbReference type="EMBL" id="ML002919">
    <property type="protein sequence ID" value="RKP35251.1"/>
    <property type="molecule type" value="Genomic_DNA"/>
</dbReference>
<dbReference type="FunFam" id="4.10.260.10:FF:000003">
    <property type="entry name" value="G-protein complex gamma subunit Ste18/GpgA"/>
    <property type="match status" value="1"/>
</dbReference>
<evidence type="ECO:0000256" key="9">
    <source>
        <dbReference type="ARBA" id="ARBA00023288"/>
    </source>
</evidence>
<dbReference type="OrthoDB" id="19232at2759"/>
<dbReference type="GO" id="GO:0007186">
    <property type="term" value="P:G protein-coupled receptor signaling pathway"/>
    <property type="evidence" value="ECO:0007669"/>
    <property type="project" value="InterPro"/>
</dbReference>
<dbReference type="GO" id="GO:0005834">
    <property type="term" value="C:heterotrimeric G-protein complex"/>
    <property type="evidence" value="ECO:0007669"/>
    <property type="project" value="TreeGrafter"/>
</dbReference>
<dbReference type="Pfam" id="PF00631">
    <property type="entry name" value="G-gamma"/>
    <property type="match status" value="1"/>
</dbReference>
<dbReference type="STRING" id="215637.A0A4P9ZR81"/>
<keyword evidence="9" id="KW-0449">Lipoprotein</keyword>
<evidence type="ECO:0000256" key="1">
    <source>
        <dbReference type="ARBA" id="ARBA00004170"/>
    </source>
</evidence>
<accession>A0A4P9ZR81</accession>
<evidence type="ECO:0000313" key="14">
    <source>
        <dbReference type="Proteomes" id="UP000268162"/>
    </source>
</evidence>
<feature type="domain" description="G protein gamma" evidence="11">
    <location>
        <begin position="10"/>
        <end position="75"/>
    </location>
</feature>
<dbReference type="Gene3D" id="4.10.260.10">
    <property type="entry name" value="Transducin (heterotrimeric G protein), gamma chain"/>
    <property type="match status" value="1"/>
</dbReference>
<sequence length="76" mass="8491">MYSSQKNMAEQRYKKLVEKNQRLRDQLHLATIPVSQASSSLCDFILNTKDPLVPSVWGAPSADPFATKEQGCCSTM</sequence>
<comment type="similarity">
    <text evidence="2">Belongs to the G protein gamma family.</text>
</comment>
<keyword evidence="10" id="KW-0636">Prenylation</keyword>
<dbReference type="InterPro" id="IPR015898">
    <property type="entry name" value="G-protein_gamma-like_dom"/>
</dbReference>
<evidence type="ECO:0000256" key="7">
    <source>
        <dbReference type="ARBA" id="ARBA00023139"/>
    </source>
</evidence>
<dbReference type="SUPFAM" id="SSF48670">
    <property type="entry name" value="Transducin (heterotrimeric G protein), gamma chain"/>
    <property type="match status" value="1"/>
</dbReference>
<evidence type="ECO:0000256" key="3">
    <source>
        <dbReference type="ARBA" id="ARBA00011581"/>
    </source>
</evidence>
<evidence type="ECO:0000256" key="8">
    <source>
        <dbReference type="ARBA" id="ARBA00023224"/>
    </source>
</evidence>